<proteinExistence type="predicted"/>
<protein>
    <submittedName>
        <fullName evidence="2">Ras-GEF domain-containing protein</fullName>
    </submittedName>
</protein>
<sequence length="208" mass="24086">MLTLDLTYAEVLRLENIFDRTITDGVTTQHRVVLKILDVPNEIVPLVDSLSDVLLFNPMFVRLFFFFRRRAGTVLLRDRDNPLSAEIVSDPLLALFPFVADQPDVLDLLRSLWNARWKTVKNKSEPEQAASFFDIFMNTAYCIYRTAVMPAYTIWDSRCLAARQKVFNKCVDMLREYNSATHFLLTQPSRPINIFDYSFDLLGPHALD</sequence>
<organism evidence="1 2">
    <name type="scientific">Heterorhabditis bacteriophora</name>
    <name type="common">Entomopathogenic nematode worm</name>
    <dbReference type="NCBI Taxonomy" id="37862"/>
    <lineage>
        <taxon>Eukaryota</taxon>
        <taxon>Metazoa</taxon>
        <taxon>Ecdysozoa</taxon>
        <taxon>Nematoda</taxon>
        <taxon>Chromadorea</taxon>
        <taxon>Rhabditida</taxon>
        <taxon>Rhabditina</taxon>
        <taxon>Rhabditomorpha</taxon>
        <taxon>Strongyloidea</taxon>
        <taxon>Heterorhabditidae</taxon>
        <taxon>Heterorhabditis</taxon>
    </lineage>
</organism>
<dbReference type="InterPro" id="IPR039687">
    <property type="entry name" value="NPHP1"/>
</dbReference>
<evidence type="ECO:0000313" key="2">
    <source>
        <dbReference type="WBParaSite" id="Hba_08295"/>
    </source>
</evidence>
<name>A0A1I7WT25_HETBA</name>
<dbReference type="GO" id="GO:0090251">
    <property type="term" value="P:protein localization involved in establishment of planar polarity"/>
    <property type="evidence" value="ECO:0007669"/>
    <property type="project" value="TreeGrafter"/>
</dbReference>
<dbReference type="AlphaFoldDB" id="A0A1I7WT25"/>
<dbReference type="GO" id="GO:0005929">
    <property type="term" value="C:cilium"/>
    <property type="evidence" value="ECO:0007669"/>
    <property type="project" value="TreeGrafter"/>
</dbReference>
<dbReference type="PANTHER" id="PTHR15176:SF1">
    <property type="entry name" value="NEPHROCYSTIN-1"/>
    <property type="match status" value="1"/>
</dbReference>
<evidence type="ECO:0000313" key="1">
    <source>
        <dbReference type="Proteomes" id="UP000095283"/>
    </source>
</evidence>
<reference evidence="2" key="1">
    <citation type="submission" date="2016-11" db="UniProtKB">
        <authorList>
            <consortium name="WormBaseParasite"/>
        </authorList>
    </citation>
    <scope>IDENTIFICATION</scope>
</reference>
<dbReference type="WBParaSite" id="Hba_08295">
    <property type="protein sequence ID" value="Hba_08295"/>
    <property type="gene ID" value="Hba_08295"/>
</dbReference>
<accession>A0A1I7WT25</accession>
<dbReference type="PANTHER" id="PTHR15176">
    <property type="entry name" value="NEPHROCYSTIN"/>
    <property type="match status" value="1"/>
</dbReference>
<dbReference type="GO" id="GO:0005737">
    <property type="term" value="C:cytoplasm"/>
    <property type="evidence" value="ECO:0007669"/>
    <property type="project" value="TreeGrafter"/>
</dbReference>
<keyword evidence="1" id="KW-1185">Reference proteome</keyword>
<dbReference type="Proteomes" id="UP000095283">
    <property type="component" value="Unplaced"/>
</dbReference>